<dbReference type="InterPro" id="IPR011990">
    <property type="entry name" value="TPR-like_helical_dom_sf"/>
</dbReference>
<evidence type="ECO:0000256" key="7">
    <source>
        <dbReference type="ARBA" id="ARBA00038030"/>
    </source>
</evidence>
<evidence type="ECO:0000256" key="2">
    <source>
        <dbReference type="ARBA" id="ARBA00022692"/>
    </source>
</evidence>
<evidence type="ECO:0000256" key="3">
    <source>
        <dbReference type="ARBA" id="ARBA00022737"/>
    </source>
</evidence>
<keyword evidence="5" id="KW-1133">Transmembrane helix</keyword>
<dbReference type="Proteomes" id="UP001597510">
    <property type="component" value="Unassembled WGS sequence"/>
</dbReference>
<reference evidence="11" key="1">
    <citation type="journal article" date="2019" name="Int. J. Syst. Evol. Microbiol.">
        <title>The Global Catalogue of Microorganisms (GCM) 10K type strain sequencing project: providing services to taxonomists for standard genome sequencing and annotation.</title>
        <authorList>
            <consortium name="The Broad Institute Genomics Platform"/>
            <consortium name="The Broad Institute Genome Sequencing Center for Infectious Disease"/>
            <person name="Wu L."/>
            <person name="Ma J."/>
        </authorList>
    </citation>
    <scope>NUCLEOTIDE SEQUENCE [LARGE SCALE GENOMIC DNA]</scope>
    <source>
        <strain evidence="11">KCTC 52344</strain>
    </source>
</reference>
<keyword evidence="6" id="KW-0472">Membrane</keyword>
<comment type="subcellular location">
    <subcellularLocation>
        <location evidence="1">Membrane</location>
        <topology evidence="1">Single-pass membrane protein</topology>
    </subcellularLocation>
</comment>
<evidence type="ECO:0000313" key="11">
    <source>
        <dbReference type="Proteomes" id="UP001597510"/>
    </source>
</evidence>
<dbReference type="PROSITE" id="PS50293">
    <property type="entry name" value="TPR_REGION"/>
    <property type="match status" value="1"/>
</dbReference>
<feature type="compositionally biased region" description="Low complexity" evidence="9">
    <location>
        <begin position="17"/>
        <end position="35"/>
    </location>
</feature>
<evidence type="ECO:0000256" key="8">
    <source>
        <dbReference type="PROSITE-ProRule" id="PRU00339"/>
    </source>
</evidence>
<evidence type="ECO:0000256" key="1">
    <source>
        <dbReference type="ARBA" id="ARBA00004167"/>
    </source>
</evidence>
<keyword evidence="4 8" id="KW-0802">TPR repeat</keyword>
<keyword evidence="3" id="KW-0677">Repeat</keyword>
<dbReference type="RefSeq" id="WP_340238047.1">
    <property type="nucleotide sequence ID" value="NZ_JBBEWC010000009.1"/>
</dbReference>
<feature type="repeat" description="TPR" evidence="8">
    <location>
        <begin position="127"/>
        <end position="160"/>
    </location>
</feature>
<dbReference type="SUPFAM" id="SSF48452">
    <property type="entry name" value="TPR-like"/>
    <property type="match status" value="1"/>
</dbReference>
<dbReference type="PANTHER" id="PTHR46208:SF1">
    <property type="entry name" value="MITOCHONDRIAL IMPORT RECEPTOR SUBUNIT TOM70"/>
    <property type="match status" value="1"/>
</dbReference>
<dbReference type="SMART" id="SM00028">
    <property type="entry name" value="TPR"/>
    <property type="match status" value="3"/>
</dbReference>
<comment type="caution">
    <text evidence="10">The sequence shown here is derived from an EMBL/GenBank/DDBJ whole genome shotgun (WGS) entry which is preliminary data.</text>
</comment>
<dbReference type="Gene3D" id="1.25.40.10">
    <property type="entry name" value="Tetratricopeptide repeat domain"/>
    <property type="match status" value="2"/>
</dbReference>
<feature type="region of interest" description="Disordered" evidence="9">
    <location>
        <begin position="17"/>
        <end position="36"/>
    </location>
</feature>
<dbReference type="PROSITE" id="PS50005">
    <property type="entry name" value="TPR"/>
    <property type="match status" value="2"/>
</dbReference>
<feature type="repeat" description="TPR" evidence="8">
    <location>
        <begin position="203"/>
        <end position="236"/>
    </location>
</feature>
<keyword evidence="11" id="KW-1185">Reference proteome</keyword>
<evidence type="ECO:0000256" key="5">
    <source>
        <dbReference type="ARBA" id="ARBA00022989"/>
    </source>
</evidence>
<dbReference type="InterPro" id="IPR019734">
    <property type="entry name" value="TPR_rpt"/>
</dbReference>
<dbReference type="Pfam" id="PF13181">
    <property type="entry name" value="TPR_8"/>
    <property type="match status" value="2"/>
</dbReference>
<organism evidence="10 11">
    <name type="scientific">Emticicia soli</name>
    <dbReference type="NCBI Taxonomy" id="2027878"/>
    <lineage>
        <taxon>Bacteria</taxon>
        <taxon>Pseudomonadati</taxon>
        <taxon>Bacteroidota</taxon>
        <taxon>Cytophagia</taxon>
        <taxon>Cytophagales</taxon>
        <taxon>Leadbetterellaceae</taxon>
        <taxon>Emticicia</taxon>
    </lineage>
</organism>
<keyword evidence="2" id="KW-0812">Transmembrane</keyword>
<proteinExistence type="inferred from homology"/>
<gene>
    <name evidence="10" type="ORF">ACFSR2_00315</name>
</gene>
<accession>A0ABW5J2K8</accession>
<evidence type="ECO:0000256" key="6">
    <source>
        <dbReference type="ARBA" id="ARBA00023136"/>
    </source>
</evidence>
<comment type="similarity">
    <text evidence="7">Belongs to the Tom70 family.</text>
</comment>
<dbReference type="PANTHER" id="PTHR46208">
    <property type="entry name" value="MITOCHONDRIAL IMPORT RECEPTOR SUBUNIT TOM70"/>
    <property type="match status" value="1"/>
</dbReference>
<evidence type="ECO:0000256" key="4">
    <source>
        <dbReference type="ARBA" id="ARBA00022803"/>
    </source>
</evidence>
<sequence length="259" mass="29840">MSIELLAQQPVFRSQSTSFGTFSSSTSHSITKPNSFIQETEKKNTKKHYAPAGINIHLMPLFGGYDKTDSQKAVDTEFLKVCDVNFKNRKEASEFFSSRAWEYLSEGQQDTATYRFNLAYLLDDENIDVYWGLGVINYQNEKYEEAVDLMEHGLQLDDEENVTLMVDLSTVYLKWYMIDKKALYIDKTFELLTGAIRKSPEFANAYMQLALARLTNNQIDEAWENFHKAYELDPQNASPEILQALLEKTNDPKGIFKKN</sequence>
<name>A0ABW5J2K8_9BACT</name>
<dbReference type="EMBL" id="JBHULC010000001">
    <property type="protein sequence ID" value="MFD2519306.1"/>
    <property type="molecule type" value="Genomic_DNA"/>
</dbReference>
<evidence type="ECO:0000256" key="9">
    <source>
        <dbReference type="SAM" id="MobiDB-lite"/>
    </source>
</evidence>
<protein>
    <submittedName>
        <fullName evidence="10">Tetratricopeptide repeat protein</fullName>
    </submittedName>
</protein>
<evidence type="ECO:0000313" key="10">
    <source>
        <dbReference type="EMBL" id="MFD2519306.1"/>
    </source>
</evidence>